<evidence type="ECO:0000256" key="5">
    <source>
        <dbReference type="ARBA" id="ARBA00022806"/>
    </source>
</evidence>
<evidence type="ECO:0000256" key="7">
    <source>
        <dbReference type="ARBA" id="ARBA00023125"/>
    </source>
</evidence>
<dbReference type="Gene3D" id="3.40.50.10810">
    <property type="entry name" value="Tandem AAA-ATPase domain"/>
    <property type="match status" value="1"/>
</dbReference>
<feature type="compositionally biased region" description="Low complexity" evidence="9">
    <location>
        <begin position="1841"/>
        <end position="1855"/>
    </location>
</feature>
<evidence type="ECO:0008006" key="14">
    <source>
        <dbReference type="Google" id="ProtNLM"/>
    </source>
</evidence>
<evidence type="ECO:0000259" key="11">
    <source>
        <dbReference type="PROSITE" id="PS51194"/>
    </source>
</evidence>
<feature type="region of interest" description="Disordered" evidence="9">
    <location>
        <begin position="2210"/>
        <end position="2235"/>
    </location>
</feature>
<comment type="caution">
    <text evidence="12">The sequence shown here is derived from an EMBL/GenBank/DDBJ whole genome shotgun (WGS) entry which is preliminary data.</text>
</comment>
<gene>
    <name evidence="12" type="ORF">WA026_004908</name>
</gene>
<feature type="region of interest" description="Disordered" evidence="9">
    <location>
        <begin position="1871"/>
        <end position="1893"/>
    </location>
</feature>
<dbReference type="PROSITE" id="PS51194">
    <property type="entry name" value="HELICASE_CTER"/>
    <property type="match status" value="1"/>
</dbReference>
<comment type="similarity">
    <text evidence="2">Belongs to the SNF2/RAD54 helicase family.</text>
</comment>
<comment type="subcellular location">
    <subcellularLocation>
        <location evidence="1">Nucleus</location>
    </subcellularLocation>
</comment>
<evidence type="ECO:0000256" key="4">
    <source>
        <dbReference type="ARBA" id="ARBA00022801"/>
    </source>
</evidence>
<evidence type="ECO:0000313" key="13">
    <source>
        <dbReference type="Proteomes" id="UP001431783"/>
    </source>
</evidence>
<evidence type="ECO:0000256" key="1">
    <source>
        <dbReference type="ARBA" id="ARBA00004123"/>
    </source>
</evidence>
<dbReference type="InterPro" id="IPR027417">
    <property type="entry name" value="P-loop_NTPase"/>
</dbReference>
<dbReference type="Proteomes" id="UP001431783">
    <property type="component" value="Unassembled WGS sequence"/>
</dbReference>
<keyword evidence="8" id="KW-0539">Nucleus</keyword>
<dbReference type="PANTHER" id="PTHR45797">
    <property type="entry name" value="RAD54-LIKE"/>
    <property type="match status" value="1"/>
</dbReference>
<dbReference type="InterPro" id="IPR001650">
    <property type="entry name" value="Helicase_C-like"/>
</dbReference>
<proteinExistence type="inferred from homology"/>
<keyword evidence="6" id="KW-0067">ATP-binding</keyword>
<dbReference type="InterPro" id="IPR049730">
    <property type="entry name" value="SNF2/RAD54-like_C"/>
</dbReference>
<keyword evidence="7" id="KW-0238">DNA-binding</keyword>
<protein>
    <recommendedName>
        <fullName evidence="14">Transcriptional regulator ATRX</fullName>
    </recommendedName>
</protein>
<dbReference type="GO" id="GO:0003677">
    <property type="term" value="F:DNA binding"/>
    <property type="evidence" value="ECO:0007669"/>
    <property type="project" value="UniProtKB-KW"/>
</dbReference>
<feature type="region of interest" description="Disordered" evidence="9">
    <location>
        <begin position="1033"/>
        <end position="1080"/>
    </location>
</feature>
<dbReference type="Gene3D" id="3.40.50.300">
    <property type="entry name" value="P-loop containing nucleotide triphosphate hydrolases"/>
    <property type="match status" value="1"/>
</dbReference>
<feature type="region of interest" description="Disordered" evidence="9">
    <location>
        <begin position="355"/>
        <end position="374"/>
    </location>
</feature>
<keyword evidence="5" id="KW-0347">Helicase</keyword>
<feature type="compositionally biased region" description="Polar residues" evidence="9">
    <location>
        <begin position="1983"/>
        <end position="2000"/>
    </location>
</feature>
<feature type="region of interest" description="Disordered" evidence="9">
    <location>
        <begin position="2327"/>
        <end position="2356"/>
    </location>
</feature>
<dbReference type="PROSITE" id="PS51192">
    <property type="entry name" value="HELICASE_ATP_BIND_1"/>
    <property type="match status" value="1"/>
</dbReference>
<feature type="region of interest" description="Disordered" evidence="9">
    <location>
        <begin position="945"/>
        <end position="974"/>
    </location>
</feature>
<dbReference type="InterPro" id="IPR014001">
    <property type="entry name" value="Helicase_ATP-bd"/>
</dbReference>
<dbReference type="SMART" id="SM00490">
    <property type="entry name" value="HELICc"/>
    <property type="match status" value="1"/>
</dbReference>
<dbReference type="InterPro" id="IPR000330">
    <property type="entry name" value="SNF2_N"/>
</dbReference>
<keyword evidence="13" id="KW-1185">Reference proteome</keyword>
<dbReference type="SUPFAM" id="SSF52540">
    <property type="entry name" value="P-loop containing nucleoside triphosphate hydrolases"/>
    <property type="match status" value="2"/>
</dbReference>
<feature type="compositionally biased region" description="Polar residues" evidence="9">
    <location>
        <begin position="2249"/>
        <end position="2260"/>
    </location>
</feature>
<keyword evidence="3" id="KW-0547">Nucleotide-binding</keyword>
<dbReference type="Pfam" id="PF00176">
    <property type="entry name" value="SNF2-rel_dom"/>
    <property type="match status" value="1"/>
</dbReference>
<dbReference type="GO" id="GO:0004386">
    <property type="term" value="F:helicase activity"/>
    <property type="evidence" value="ECO:0007669"/>
    <property type="project" value="UniProtKB-KW"/>
</dbReference>
<dbReference type="SMART" id="SM00487">
    <property type="entry name" value="DEXDc"/>
    <property type="match status" value="1"/>
</dbReference>
<dbReference type="GO" id="GO:0005524">
    <property type="term" value="F:ATP binding"/>
    <property type="evidence" value="ECO:0007669"/>
    <property type="project" value="UniProtKB-KW"/>
</dbReference>
<dbReference type="EMBL" id="JARQZJ010000092">
    <property type="protein sequence ID" value="KAK9883972.1"/>
    <property type="molecule type" value="Genomic_DNA"/>
</dbReference>
<evidence type="ECO:0000256" key="3">
    <source>
        <dbReference type="ARBA" id="ARBA00022741"/>
    </source>
</evidence>
<dbReference type="Pfam" id="PF00271">
    <property type="entry name" value="Helicase_C"/>
    <property type="match status" value="1"/>
</dbReference>
<reference evidence="12 13" key="1">
    <citation type="submission" date="2023-03" db="EMBL/GenBank/DDBJ databases">
        <title>Genome insight into feeding habits of ladybird beetles.</title>
        <authorList>
            <person name="Li H.-S."/>
            <person name="Huang Y.-H."/>
            <person name="Pang H."/>
        </authorList>
    </citation>
    <scope>NUCLEOTIDE SEQUENCE [LARGE SCALE GENOMIC DNA]</scope>
    <source>
        <strain evidence="12">SYSU_2023b</strain>
        <tissue evidence="12">Whole body</tissue>
    </source>
</reference>
<feature type="compositionally biased region" description="Low complexity" evidence="9">
    <location>
        <begin position="1807"/>
        <end position="1819"/>
    </location>
</feature>
<feature type="region of interest" description="Disordered" evidence="9">
    <location>
        <begin position="2249"/>
        <end position="2280"/>
    </location>
</feature>
<evidence type="ECO:0000256" key="9">
    <source>
        <dbReference type="SAM" id="MobiDB-lite"/>
    </source>
</evidence>
<feature type="region of interest" description="Disordered" evidence="9">
    <location>
        <begin position="1983"/>
        <end position="2010"/>
    </location>
</feature>
<feature type="region of interest" description="Disordered" evidence="9">
    <location>
        <begin position="1807"/>
        <end position="1855"/>
    </location>
</feature>
<feature type="compositionally biased region" description="Acidic residues" evidence="9">
    <location>
        <begin position="1052"/>
        <end position="1067"/>
    </location>
</feature>
<evidence type="ECO:0000313" key="12">
    <source>
        <dbReference type="EMBL" id="KAK9883972.1"/>
    </source>
</evidence>
<evidence type="ECO:0000259" key="10">
    <source>
        <dbReference type="PROSITE" id="PS51192"/>
    </source>
</evidence>
<sequence length="2421" mass="275169">MEGQGMEGSDSYILAHLRYMCEAVMKNIEKYEHLSETNKSEDLGSKIFDLISFIEKKCKAYKRSSEQFHLYLERRNEERSSSPQTTDFHRPLSQIYKNELYRSGGFNFLQTEIKQESDEIGEGPVCENNEKNVESGEKLEESMSSILNNPDLPASANNNAVMNQNEVEKTTSAQNILEDVWQQDTRDGLLDLLPPLSQPLFDDSSTSISLDNTHMHETNIDNNKDNYPVQNSPFCRRPSKECIEPCRDAEIEEELEESMRSISILDHTINNPNLNTTISKSLSGECMENTHSDARSQKRFEETSAITNGKLISNEEKSYNNDQWSEVEEDDDQIIRDKDDDNSSTDQLIEELNEVINSSSPKDESAVPQISDDNLPLLESSTSKIRYKKRSNEKSYKKIPVNKNPRSRVTSSTRSIRMSIHKVEPEAKNKVLKKKFGVSFSQEPSLSTNKNDHKIDNCPRISAIPFMHIHSCSSSPTIDLETNCSENGEISDNQQDVDKDQCIPSIASIAQFDGKHNIDSSENVERQLISKDSDEAQSYIQDEVCLDNPDFPTQANNNAEKVINQNEVEKSASAQNILQDVWQQDTRDGLLELLPPLSQPLFDDSCTILSLDNTHMHEKNIENNKDNYPVQNSPYTPVLSQENSAVDISTSESVLDLSISNDTRSNNSTIHSYTEQEVQDALKELDLMSSSTQLSPWSMCSLGSVLNSEDSFDSIDDSFDECRSERLSRCSTSTWKSALDSEVSSNSRDECRSESSAFSKGTKKDDCSLASFSENFINDGESLVDRFSIEDSGEFINEPDMMEMYKKKHNIRDCSVIVQRVPYSEYLKHIADFNFHKNQQNKYNKDEKDEDNEIKRLCRINSLGEKKTPNTIDSNAMKKMKEDNTSSIENSLHEISGELIIDDCLQMVDENNELGDIEANKYLADIVCKTIKDVDDVGDSDVESTGEIYRTKDPNLKRSTKNSKIKSNNLSADSEKDFRKDPLLTCKLSLNEYPTPKKTMKTDVHCTDNAKVEKSHSEIGSELSRDEISDIVNRQNATSNSDNEIASGSEFSTDEINEEMSIEDESESNEKLHSETPTNAQMHSLQDYEENCQSDPKKGRKNIRSVLTYEELTEATKRAEKEEEQRNLRIQQRQQLFSSHLNEEDVFVLDSTTEGEAIVVDSLLNRKLYPHQREGVKFMWQSCYESVDRLQHFSGLGCILAHCMGLGKTFQVFTLVHTLFSHPITNMKHCLIICPVSTIIPWKNEIESGLELSLKKIDIIVENIEGTDSIVTKCVKIKKWRKQSGILLMGYEAFAQFISGKSVEEEVKNDLSQALLDPGPDLVICDEGHLLKNGRAKRTQALSKIRTRRRIILSGTPMQNNLREYYYMVNFVNPNILGTFKEYFNRFVNPITNGQYSDSTPTDIIVMKKRTHVLHGLLRNTIQRFEVSELNKYLKPIKNYTIFTMLHPVQALLYQYFIEQAKKHFINSSRNCTNLFHDMNVAKYICSHPHLLSIMEEQIKLKKNRKDLIWNGEKNVLEVRCIEKDWWKKLCSKDDICNIDCGPKLKLTLAIIEEAEKLGEKILIFTSSLVELESLEYFLKKVGTSCCKDWRHDVDYFRMDGSVQPTKRANMCSHFNDPENKRLRVLLISFNVGGVGLSLTAANRVVILGSVFNPVHDTQSIYRCYRFGQTKTVYVYRLISMGTMEQKIYRRCVSKLALACRVVDKQQIGRHYDLSDIKKLYKNDVKLDIPKKLLCKPDDNLLATLISKFDFLHEYVDHQGLLENKPEDDLNDEEKERAWEEFRRECEKLPSQQKLVESNSEEIVTSTVSTDITSSTISSHIKDLNPATPTNHDDSSRPVLDMSMSSNDTNSSRDNNMVQSMQMQNNLASLNDQPQYSNKQNANTNTVNDQNKSFGEHNLYEGVLHRNKEKEVSSMIIHKKESSSSVVNMQDNVNHMKKANDRMGKKNEIQQKGTYPHHRILPPKLSAKIKSVSLNKRINENIPNTIENSDNQNLSSYNQSKARENSKETPIQRVTKKLENLKNIKIYQVDSLNTKTNTSLQKKENESLNSEIFHSAQNVNIAGNIRVSTSNSNSFSTSVSSGGKVVQDNKKQASVDSIITNKITKCLSSNLPSVGPSATYNSSENSVISKQRDIVQNSKINNSNIEATITKNFGISCHDNANHSPKIFKASTKSAGTPKSILKQMHNLNKPQNHIKSPRRVKLPIKKLVGKRKSGVTNTAVKNDDKKNKLAGNKPRLSVEKSTYATTLSKSQTKSNVSQKSVKRSYPYSSDEIQHSPLDLSKKYKKNETIESTYNRLVIEHNSNKSKLAGTKHKIIAKSTPYFRQKSNEAVRNKKRKQENTDVHISSLPRSNDQIKKANNLTTSQLSSLNLKKTNLKNLSHNNTNKISEINPTTVPLRSNEKLESLPMIGSCRISRIGKNS</sequence>
<feature type="domain" description="Helicase ATP-binding" evidence="10">
    <location>
        <begin position="1189"/>
        <end position="1375"/>
    </location>
</feature>
<dbReference type="InterPro" id="IPR044574">
    <property type="entry name" value="ARIP4-like"/>
</dbReference>
<dbReference type="GO" id="GO:0005634">
    <property type="term" value="C:nucleus"/>
    <property type="evidence" value="ECO:0007669"/>
    <property type="project" value="UniProtKB-SubCell"/>
</dbReference>
<dbReference type="CDD" id="cd18793">
    <property type="entry name" value="SF2_C_SNF"/>
    <property type="match status" value="1"/>
</dbReference>
<feature type="region of interest" description="Disordered" evidence="9">
    <location>
        <begin position="287"/>
        <end position="345"/>
    </location>
</feature>
<evidence type="ECO:0000256" key="6">
    <source>
        <dbReference type="ARBA" id="ARBA00022840"/>
    </source>
</evidence>
<keyword evidence="4" id="KW-0378">Hydrolase</keyword>
<dbReference type="InterPro" id="IPR038718">
    <property type="entry name" value="SNF2-like_sf"/>
</dbReference>
<feature type="compositionally biased region" description="Basic and acidic residues" evidence="9">
    <location>
        <begin position="2327"/>
        <end position="2342"/>
    </location>
</feature>
<evidence type="ECO:0000256" key="2">
    <source>
        <dbReference type="ARBA" id="ARBA00007025"/>
    </source>
</evidence>
<feature type="compositionally biased region" description="Polar residues" evidence="9">
    <location>
        <begin position="1033"/>
        <end position="1051"/>
    </location>
</feature>
<accession>A0AAW1UU06</accession>
<feature type="compositionally biased region" description="Basic and acidic residues" evidence="9">
    <location>
        <begin position="288"/>
        <end position="302"/>
    </location>
</feature>
<dbReference type="PANTHER" id="PTHR45797:SF3">
    <property type="entry name" value="TRANSCRIPTIONAL REGULATOR ATRX HOMOLOG"/>
    <property type="match status" value="1"/>
</dbReference>
<feature type="domain" description="Helicase C-terminal" evidence="11">
    <location>
        <begin position="1550"/>
        <end position="1718"/>
    </location>
</feature>
<evidence type="ECO:0000256" key="8">
    <source>
        <dbReference type="ARBA" id="ARBA00023242"/>
    </source>
</evidence>
<organism evidence="12 13">
    <name type="scientific">Henosepilachna vigintioctopunctata</name>
    <dbReference type="NCBI Taxonomy" id="420089"/>
    <lineage>
        <taxon>Eukaryota</taxon>
        <taxon>Metazoa</taxon>
        <taxon>Ecdysozoa</taxon>
        <taxon>Arthropoda</taxon>
        <taxon>Hexapoda</taxon>
        <taxon>Insecta</taxon>
        <taxon>Pterygota</taxon>
        <taxon>Neoptera</taxon>
        <taxon>Endopterygota</taxon>
        <taxon>Coleoptera</taxon>
        <taxon>Polyphaga</taxon>
        <taxon>Cucujiformia</taxon>
        <taxon>Coccinelloidea</taxon>
        <taxon>Coccinellidae</taxon>
        <taxon>Epilachninae</taxon>
        <taxon>Epilachnini</taxon>
        <taxon>Henosepilachna</taxon>
    </lineage>
</organism>
<dbReference type="GO" id="GO:0016887">
    <property type="term" value="F:ATP hydrolysis activity"/>
    <property type="evidence" value="ECO:0007669"/>
    <property type="project" value="InterPro"/>
</dbReference>
<name>A0AAW1UU06_9CUCU</name>